<sequence>MQTIDELLQEAYDLVGQRLPKETFRDAEHPNNRLLIGVTCLRVGAVNVAYRLFESIAQEGPKENANHHFAYVRSLVEMAEIDAENERYSQAAEHMATALAEYPESMGYMMSRVHLEVYLTYYQYQAGRKDEALSSIAALCAREEQAFREMEPSDAKALVGPGLCYALHQWALFYAMEGEWDRAYEKANSMIPYATSVDEAGVEQAERLYREGNGEAAMNRLIEAVRYRDGE</sequence>
<dbReference type="InterPro" id="IPR011990">
    <property type="entry name" value="TPR-like_helical_dom_sf"/>
</dbReference>
<organism evidence="1 2">
    <name type="scientific">Laceyella tengchongensis</name>
    <dbReference type="NCBI Taxonomy" id="574699"/>
    <lineage>
        <taxon>Bacteria</taxon>
        <taxon>Bacillati</taxon>
        <taxon>Bacillota</taxon>
        <taxon>Bacilli</taxon>
        <taxon>Bacillales</taxon>
        <taxon>Thermoactinomycetaceae</taxon>
        <taxon>Laceyella</taxon>
    </lineage>
</organism>
<proteinExistence type="predicted"/>
<keyword evidence="2" id="KW-1185">Reference proteome</keyword>
<dbReference type="RefSeq" id="WP_284723785.1">
    <property type="nucleotide sequence ID" value="NZ_FXTU01000001.1"/>
</dbReference>
<dbReference type="SUPFAM" id="SSF48452">
    <property type="entry name" value="TPR-like"/>
    <property type="match status" value="1"/>
</dbReference>
<evidence type="ECO:0000313" key="1">
    <source>
        <dbReference type="EMBL" id="SMP00217.1"/>
    </source>
</evidence>
<dbReference type="EMBL" id="FXTU01000001">
    <property type="protein sequence ID" value="SMP00217.1"/>
    <property type="molecule type" value="Genomic_DNA"/>
</dbReference>
<comment type="caution">
    <text evidence="1">The sequence shown here is derived from an EMBL/GenBank/DDBJ whole genome shotgun (WGS) entry which is preliminary data.</text>
</comment>
<evidence type="ECO:0000313" key="2">
    <source>
        <dbReference type="Proteomes" id="UP001157946"/>
    </source>
</evidence>
<dbReference type="Proteomes" id="UP001157946">
    <property type="component" value="Unassembled WGS sequence"/>
</dbReference>
<protein>
    <recommendedName>
        <fullName evidence="3">Tetratricopeptide repeat protein</fullName>
    </recommendedName>
</protein>
<dbReference type="AlphaFoldDB" id="A0AA46ACJ1"/>
<gene>
    <name evidence="1" type="ORF">SAMN06265361_1015</name>
</gene>
<evidence type="ECO:0008006" key="3">
    <source>
        <dbReference type="Google" id="ProtNLM"/>
    </source>
</evidence>
<name>A0AA46ACJ1_9BACL</name>
<accession>A0AA46ACJ1</accession>
<reference evidence="1" key="1">
    <citation type="submission" date="2017-05" db="EMBL/GenBank/DDBJ databases">
        <authorList>
            <person name="Varghese N."/>
            <person name="Submissions S."/>
        </authorList>
    </citation>
    <scope>NUCLEOTIDE SEQUENCE</scope>
    <source>
        <strain evidence="1">DSM 45262</strain>
    </source>
</reference>
<dbReference type="Gene3D" id="1.25.40.10">
    <property type="entry name" value="Tetratricopeptide repeat domain"/>
    <property type="match status" value="1"/>
</dbReference>